<name>A0A8H4AJV5_GIGMA</name>
<dbReference type="AlphaFoldDB" id="A0A8H4AJV5"/>
<organism evidence="2 3">
    <name type="scientific">Gigaspora margarita</name>
    <dbReference type="NCBI Taxonomy" id="4874"/>
    <lineage>
        <taxon>Eukaryota</taxon>
        <taxon>Fungi</taxon>
        <taxon>Fungi incertae sedis</taxon>
        <taxon>Mucoromycota</taxon>
        <taxon>Glomeromycotina</taxon>
        <taxon>Glomeromycetes</taxon>
        <taxon>Diversisporales</taxon>
        <taxon>Gigasporaceae</taxon>
        <taxon>Gigaspora</taxon>
    </lineage>
</organism>
<gene>
    <name evidence="2" type="ORF">F8M41_019497</name>
</gene>
<proteinExistence type="predicted"/>
<feature type="compositionally biased region" description="Low complexity" evidence="1">
    <location>
        <begin position="69"/>
        <end position="78"/>
    </location>
</feature>
<protein>
    <submittedName>
        <fullName evidence="2">Uncharacterized protein</fullName>
    </submittedName>
</protein>
<feature type="region of interest" description="Disordered" evidence="1">
    <location>
        <begin position="104"/>
        <end position="135"/>
    </location>
</feature>
<comment type="caution">
    <text evidence="2">The sequence shown here is derived from an EMBL/GenBank/DDBJ whole genome shotgun (WGS) entry which is preliminary data.</text>
</comment>
<feature type="region of interest" description="Disordered" evidence="1">
    <location>
        <begin position="57"/>
        <end position="78"/>
    </location>
</feature>
<sequence length="135" mass="15264">MIFNHQLLLLQQKASQEEIDTHLNSIEEKYATLTSQLPQKRQKIDLQNSSFRGVTKISTTSIEQPPVPSTSQTTDFDSSQYIRNDPLFIASQVYEDSGASVCDNQPSFPDLINVEQTKPDANKKHVTKPLRSTKK</sequence>
<accession>A0A8H4AJV5</accession>
<evidence type="ECO:0000313" key="2">
    <source>
        <dbReference type="EMBL" id="KAF0504551.1"/>
    </source>
</evidence>
<dbReference type="EMBL" id="WTPW01000505">
    <property type="protein sequence ID" value="KAF0504551.1"/>
    <property type="molecule type" value="Genomic_DNA"/>
</dbReference>
<dbReference type="Proteomes" id="UP000439903">
    <property type="component" value="Unassembled WGS sequence"/>
</dbReference>
<dbReference type="OrthoDB" id="10601184at2759"/>
<evidence type="ECO:0000313" key="3">
    <source>
        <dbReference type="Proteomes" id="UP000439903"/>
    </source>
</evidence>
<keyword evidence="3" id="KW-1185">Reference proteome</keyword>
<evidence type="ECO:0000256" key="1">
    <source>
        <dbReference type="SAM" id="MobiDB-lite"/>
    </source>
</evidence>
<reference evidence="2 3" key="1">
    <citation type="journal article" date="2019" name="Environ. Microbiol.">
        <title>At the nexus of three kingdoms: the genome of the mycorrhizal fungus Gigaspora margarita provides insights into plant, endobacterial and fungal interactions.</title>
        <authorList>
            <person name="Venice F."/>
            <person name="Ghignone S."/>
            <person name="Salvioli di Fossalunga A."/>
            <person name="Amselem J."/>
            <person name="Novero M."/>
            <person name="Xianan X."/>
            <person name="Sedzielewska Toro K."/>
            <person name="Morin E."/>
            <person name="Lipzen A."/>
            <person name="Grigoriev I.V."/>
            <person name="Henrissat B."/>
            <person name="Martin F.M."/>
            <person name="Bonfante P."/>
        </authorList>
    </citation>
    <scope>NUCLEOTIDE SEQUENCE [LARGE SCALE GENOMIC DNA]</scope>
    <source>
        <strain evidence="2 3">BEG34</strain>
    </source>
</reference>
<feature type="compositionally biased region" description="Basic residues" evidence="1">
    <location>
        <begin position="124"/>
        <end position="135"/>
    </location>
</feature>